<evidence type="ECO:0000313" key="2">
    <source>
        <dbReference type="WBParaSite" id="nRc.2.0.1.t24691-RA"/>
    </source>
</evidence>
<accession>A0A915JFT8</accession>
<dbReference type="WBParaSite" id="nRc.2.0.1.t24691-RA">
    <property type="protein sequence ID" value="nRc.2.0.1.t24691-RA"/>
    <property type="gene ID" value="nRc.2.0.1.g24691"/>
</dbReference>
<name>A0A915JFT8_ROMCU</name>
<keyword evidence="1" id="KW-1185">Reference proteome</keyword>
<evidence type="ECO:0000313" key="1">
    <source>
        <dbReference type="Proteomes" id="UP000887565"/>
    </source>
</evidence>
<organism evidence="1 2">
    <name type="scientific">Romanomermis culicivorax</name>
    <name type="common">Nematode worm</name>
    <dbReference type="NCBI Taxonomy" id="13658"/>
    <lineage>
        <taxon>Eukaryota</taxon>
        <taxon>Metazoa</taxon>
        <taxon>Ecdysozoa</taxon>
        <taxon>Nematoda</taxon>
        <taxon>Enoplea</taxon>
        <taxon>Dorylaimia</taxon>
        <taxon>Mermithida</taxon>
        <taxon>Mermithoidea</taxon>
        <taxon>Mermithidae</taxon>
        <taxon>Romanomermis</taxon>
    </lineage>
</organism>
<sequence>PLIHKLLFQNLRETQKAKALEYASNNFFNNVLFPPPDGPEITTGLNMLDVADSKIFVIDEALPLRTEQVTVVTLFIFSTKLEGYPQLQ</sequence>
<protein>
    <submittedName>
        <fullName evidence="2">Uncharacterized protein</fullName>
    </submittedName>
</protein>
<proteinExistence type="predicted"/>
<dbReference type="Proteomes" id="UP000887565">
    <property type="component" value="Unplaced"/>
</dbReference>
<dbReference type="AlphaFoldDB" id="A0A915JFT8"/>
<reference evidence="2" key="1">
    <citation type="submission" date="2022-11" db="UniProtKB">
        <authorList>
            <consortium name="WormBaseParasite"/>
        </authorList>
    </citation>
    <scope>IDENTIFICATION</scope>
</reference>